<name>A0ABV1HNR6_9FIRM</name>
<evidence type="ECO:0000256" key="4">
    <source>
        <dbReference type="ARBA" id="ARBA00005189"/>
    </source>
</evidence>
<evidence type="ECO:0000256" key="14">
    <source>
        <dbReference type="RuleBase" id="RU004326"/>
    </source>
</evidence>
<evidence type="ECO:0000256" key="5">
    <source>
        <dbReference type="ARBA" id="ARBA00010231"/>
    </source>
</evidence>
<evidence type="ECO:0000256" key="12">
    <source>
        <dbReference type="ARBA" id="ARBA00041398"/>
    </source>
</evidence>
<evidence type="ECO:0000256" key="3">
    <source>
        <dbReference type="ARBA" id="ARBA00005164"/>
    </source>
</evidence>
<dbReference type="PANTHER" id="PTHR45745">
    <property type="entry name" value="PHOSPHOMANNOMUTASE 45A"/>
    <property type="match status" value="1"/>
</dbReference>
<evidence type="ECO:0000313" key="19">
    <source>
        <dbReference type="EMBL" id="MEQ2563970.1"/>
    </source>
</evidence>
<keyword evidence="8 14" id="KW-0479">Metal-binding</keyword>
<evidence type="ECO:0000259" key="18">
    <source>
        <dbReference type="Pfam" id="PF02880"/>
    </source>
</evidence>
<dbReference type="Proteomes" id="UP001437460">
    <property type="component" value="Unassembled WGS sequence"/>
</dbReference>
<comment type="cofactor">
    <cofactor evidence="2">
        <name>Mg(2+)</name>
        <dbReference type="ChEBI" id="CHEBI:18420"/>
    </cofactor>
</comment>
<evidence type="ECO:0000256" key="13">
    <source>
        <dbReference type="ARBA" id="ARBA00041467"/>
    </source>
</evidence>
<dbReference type="SUPFAM" id="SSF55957">
    <property type="entry name" value="Phosphoglucomutase, C-terminal domain"/>
    <property type="match status" value="1"/>
</dbReference>
<dbReference type="InterPro" id="IPR016055">
    <property type="entry name" value="A-D-PHexomutase_a/b/a-I/II/III"/>
</dbReference>
<comment type="similarity">
    <text evidence="5 14">Belongs to the phosphohexose mutase family.</text>
</comment>
<proteinExistence type="inferred from homology"/>
<feature type="domain" description="Alpha-D-phosphohexomutase alpha/beta/alpha" evidence="16">
    <location>
        <begin position="2"/>
        <end position="137"/>
    </location>
</feature>
<dbReference type="InterPro" id="IPR005846">
    <property type="entry name" value="A-D-PHexomutase_a/b/a-III"/>
</dbReference>
<evidence type="ECO:0000259" key="15">
    <source>
        <dbReference type="Pfam" id="PF00408"/>
    </source>
</evidence>
<protein>
    <recommendedName>
        <fullName evidence="11">Phosphoglucomutase</fullName>
        <ecNumber evidence="6">5.4.2.2</ecNumber>
    </recommendedName>
    <alternativeName>
        <fullName evidence="13">Alpha-phosphoglucomutase</fullName>
    </alternativeName>
    <alternativeName>
        <fullName evidence="12">Glucose phosphomutase</fullName>
    </alternativeName>
</protein>
<evidence type="ECO:0000256" key="6">
    <source>
        <dbReference type="ARBA" id="ARBA00012728"/>
    </source>
</evidence>
<gene>
    <name evidence="19" type="ORF">WMO41_12480</name>
</gene>
<dbReference type="InterPro" id="IPR005845">
    <property type="entry name" value="A-D-PHexomutase_a/b/a-II"/>
</dbReference>
<keyword evidence="7" id="KW-0597">Phosphoprotein</keyword>
<dbReference type="EC" id="5.4.2.2" evidence="6"/>
<feature type="domain" description="Alpha-D-phosphohexomutase alpha/beta/alpha" evidence="18">
    <location>
        <begin position="277"/>
        <end position="387"/>
    </location>
</feature>
<dbReference type="InterPro" id="IPR005841">
    <property type="entry name" value="Alpha-D-phosphohexomutase_SF"/>
</dbReference>
<evidence type="ECO:0000256" key="9">
    <source>
        <dbReference type="ARBA" id="ARBA00022842"/>
    </source>
</evidence>
<dbReference type="InterPro" id="IPR005843">
    <property type="entry name" value="A-D-PHexomutase_C"/>
</dbReference>
<dbReference type="PRINTS" id="PR00509">
    <property type="entry name" value="PGMPMM"/>
</dbReference>
<dbReference type="InterPro" id="IPR005844">
    <property type="entry name" value="A-D-PHexomutase_a/b/a-I"/>
</dbReference>
<dbReference type="Pfam" id="PF02880">
    <property type="entry name" value="PGM_PMM_III"/>
    <property type="match status" value="1"/>
</dbReference>
<dbReference type="Gene3D" id="3.40.120.10">
    <property type="entry name" value="Alpha-D-Glucose-1,6-Bisphosphate, subunit A, domain 3"/>
    <property type="match status" value="3"/>
</dbReference>
<organism evidence="19 20">
    <name type="scientific">Ventrimonas faecis</name>
    <dbReference type="NCBI Taxonomy" id="3133170"/>
    <lineage>
        <taxon>Bacteria</taxon>
        <taxon>Bacillati</taxon>
        <taxon>Bacillota</taxon>
        <taxon>Clostridia</taxon>
        <taxon>Lachnospirales</taxon>
        <taxon>Lachnospiraceae</taxon>
        <taxon>Ventrimonas</taxon>
    </lineage>
</organism>
<comment type="pathway">
    <text evidence="4">Lipid metabolism.</text>
</comment>
<feature type="domain" description="Alpha-D-phosphohexomutase C-terminal" evidence="15">
    <location>
        <begin position="434"/>
        <end position="467"/>
    </location>
</feature>
<dbReference type="Pfam" id="PF02879">
    <property type="entry name" value="PGM_PMM_II"/>
    <property type="match status" value="1"/>
</dbReference>
<evidence type="ECO:0000259" key="16">
    <source>
        <dbReference type="Pfam" id="PF02878"/>
    </source>
</evidence>
<accession>A0ABV1HNR6</accession>
<reference evidence="19 20" key="1">
    <citation type="submission" date="2024-03" db="EMBL/GenBank/DDBJ databases">
        <title>Human intestinal bacterial collection.</title>
        <authorList>
            <person name="Pauvert C."/>
            <person name="Hitch T.C.A."/>
            <person name="Clavel T."/>
        </authorList>
    </citation>
    <scope>NUCLEOTIDE SEQUENCE [LARGE SCALE GENOMIC DNA]</scope>
    <source>
        <strain evidence="19 20">CLA-AP-H27</strain>
    </source>
</reference>
<evidence type="ECO:0000256" key="7">
    <source>
        <dbReference type="ARBA" id="ARBA00022553"/>
    </source>
</evidence>
<keyword evidence="10" id="KW-0413">Isomerase</keyword>
<keyword evidence="20" id="KW-1185">Reference proteome</keyword>
<dbReference type="InterPro" id="IPR036900">
    <property type="entry name" value="A-D-PHexomutase_C_sf"/>
</dbReference>
<dbReference type="SUPFAM" id="SSF53738">
    <property type="entry name" value="Phosphoglucomutase, first 3 domains"/>
    <property type="match status" value="2"/>
</dbReference>
<dbReference type="Pfam" id="PF00408">
    <property type="entry name" value="PGM_PMM_IV"/>
    <property type="match status" value="1"/>
</dbReference>
<dbReference type="Gene3D" id="3.30.310.50">
    <property type="entry name" value="Alpha-D-phosphohexomutase, C-terminal domain"/>
    <property type="match status" value="1"/>
</dbReference>
<evidence type="ECO:0000259" key="17">
    <source>
        <dbReference type="Pfam" id="PF02879"/>
    </source>
</evidence>
<keyword evidence="9 14" id="KW-0460">Magnesium</keyword>
<sequence>MIKFGTGGWRAIIGEEFTKENIQKLALAMSLKIKAEHVENKPVVIGYDRRFLSKEAVIWSCEIFGQQGIKVLFVDRSSPTPLIMFYVMKHDLSYGMMVTASHNPAIYNGIKLFTKGGRDADEHQTADIERYLEQADKLYVPDPEENGQMPPHAYQELVKNGQVVEMNPMNEYLDNIISLINLDAIRERDLRIAIDPMYGVSLTALCTILSIARCTVETINSQHDTLFGGKMPAPTENTLRNLQNYVLDRYCDIGIATDGDADRLGVIDDKGHYLHANTILVMLYYYLLKYRGWRGPAVRNLSTTHVLDKVAESFGQKCYEVPVGFKYISAKMQETDAIIGGESSGGLTVKGHIHGKDGIYAASLLVEMMAVSGKKLSEIAEDIRKEYGEIHMEERAYRFTAEEKERIHKTLMMDQALPKIPFEIDHISYMDGCKVYLKNGGWVSARFSGTEPLLRIFCEMQTEHEAVMLCELFEKFLGL</sequence>
<dbReference type="EMBL" id="JBBMFJ010000028">
    <property type="protein sequence ID" value="MEQ2563970.1"/>
    <property type="molecule type" value="Genomic_DNA"/>
</dbReference>
<evidence type="ECO:0000256" key="8">
    <source>
        <dbReference type="ARBA" id="ARBA00022723"/>
    </source>
</evidence>
<evidence type="ECO:0000256" key="1">
    <source>
        <dbReference type="ARBA" id="ARBA00000443"/>
    </source>
</evidence>
<evidence type="ECO:0000256" key="2">
    <source>
        <dbReference type="ARBA" id="ARBA00001946"/>
    </source>
</evidence>
<dbReference type="Pfam" id="PF02878">
    <property type="entry name" value="PGM_PMM_I"/>
    <property type="match status" value="1"/>
</dbReference>
<dbReference type="PROSITE" id="PS00710">
    <property type="entry name" value="PGM_PMM"/>
    <property type="match status" value="1"/>
</dbReference>
<dbReference type="RefSeq" id="WP_349230030.1">
    <property type="nucleotide sequence ID" value="NZ_JBBMFJ010000028.1"/>
</dbReference>
<dbReference type="InterPro" id="IPR016066">
    <property type="entry name" value="A-D-PHexomutase_CS"/>
</dbReference>
<evidence type="ECO:0000313" key="20">
    <source>
        <dbReference type="Proteomes" id="UP001437460"/>
    </source>
</evidence>
<dbReference type="CDD" id="cd05800">
    <property type="entry name" value="PGM_like2"/>
    <property type="match status" value="1"/>
</dbReference>
<evidence type="ECO:0000256" key="11">
    <source>
        <dbReference type="ARBA" id="ARBA00039995"/>
    </source>
</evidence>
<feature type="domain" description="Alpha-D-phosphohexomutase alpha/beta/alpha" evidence="17">
    <location>
        <begin position="171"/>
        <end position="271"/>
    </location>
</feature>
<evidence type="ECO:0000256" key="10">
    <source>
        <dbReference type="ARBA" id="ARBA00023235"/>
    </source>
</evidence>
<comment type="catalytic activity">
    <reaction evidence="1">
        <text>alpha-D-glucose 1-phosphate = alpha-D-glucose 6-phosphate</text>
        <dbReference type="Rhea" id="RHEA:23536"/>
        <dbReference type="ChEBI" id="CHEBI:58225"/>
        <dbReference type="ChEBI" id="CHEBI:58601"/>
        <dbReference type="EC" id="5.4.2.2"/>
    </reaction>
</comment>
<comment type="pathway">
    <text evidence="3">Glycolipid metabolism; diglucosyl-diacylglycerol biosynthesis.</text>
</comment>
<dbReference type="PANTHER" id="PTHR45745:SF1">
    <property type="entry name" value="PHOSPHOGLUCOMUTASE 2B-RELATED"/>
    <property type="match status" value="1"/>
</dbReference>
<comment type="caution">
    <text evidence="19">The sequence shown here is derived from an EMBL/GenBank/DDBJ whole genome shotgun (WGS) entry which is preliminary data.</text>
</comment>